<dbReference type="EMBL" id="AHKC01019489">
    <property type="protein sequence ID" value="EKF26995.1"/>
    <property type="molecule type" value="Genomic_DNA"/>
</dbReference>
<keyword evidence="4" id="KW-1185">Reference proteome</keyword>
<dbReference type="InterPro" id="IPR055239">
    <property type="entry name" value="TS_C"/>
</dbReference>
<dbReference type="InterPro" id="IPR008377">
    <property type="entry name" value="Sialidase_trypan"/>
</dbReference>
<accession>K2MIP2</accession>
<evidence type="ECO:0000256" key="1">
    <source>
        <dbReference type="SAM" id="MobiDB-lite"/>
    </source>
</evidence>
<dbReference type="GO" id="GO:0004308">
    <property type="term" value="F:exo-alpha-sialidase activity"/>
    <property type="evidence" value="ECO:0007669"/>
    <property type="project" value="InterPro"/>
</dbReference>
<dbReference type="InterPro" id="IPR021287">
    <property type="entry name" value="Trans-sialidase_CS"/>
</dbReference>
<dbReference type="Gene3D" id="2.60.120.200">
    <property type="match status" value="1"/>
</dbReference>
<feature type="domain" description="Trans-sialidase C-terminal" evidence="2">
    <location>
        <begin position="5"/>
        <end position="111"/>
    </location>
</feature>
<feature type="region of interest" description="Disordered" evidence="1">
    <location>
        <begin position="131"/>
        <end position="246"/>
    </location>
</feature>
<dbReference type="AlphaFoldDB" id="K2MIP2"/>
<dbReference type="Pfam" id="PF11052">
    <property type="entry name" value="Tr-sialidase_C"/>
    <property type="match status" value="1"/>
</dbReference>
<dbReference type="SUPFAM" id="SSF49899">
    <property type="entry name" value="Concanavalin A-like lectins/glucanases"/>
    <property type="match status" value="1"/>
</dbReference>
<dbReference type="Proteomes" id="UP000007350">
    <property type="component" value="Unassembled WGS sequence"/>
</dbReference>
<evidence type="ECO:0000313" key="3">
    <source>
        <dbReference type="EMBL" id="EKF26995.1"/>
    </source>
</evidence>
<reference evidence="3 4" key="1">
    <citation type="journal article" date="2012" name="BMC Genomics">
        <title>Comparative genomic analysis of human infective Trypanosoma cruzi lineages with the bat-restricted subspecies T. cruzi marinkellei.</title>
        <authorList>
            <person name="Franzen O."/>
            <person name="Talavera-Lopez C."/>
            <person name="Ochaya S."/>
            <person name="Butler C.E."/>
            <person name="Messenger L.A."/>
            <person name="Lewis M.D."/>
            <person name="Llewellyn M.S."/>
            <person name="Marinkelle C.J."/>
            <person name="Tyler K.M."/>
            <person name="Miles M.A."/>
            <person name="Andersson B."/>
        </authorList>
    </citation>
    <scope>NUCLEOTIDE SEQUENCE [LARGE SCALE GENOMIC DNA]</scope>
    <source>
        <strain evidence="3 4">B7</strain>
    </source>
</reference>
<comment type="caution">
    <text evidence="3">The sequence shown here is derived from an EMBL/GenBank/DDBJ whole genome shotgun (WGS) entry which is preliminary data.</text>
</comment>
<evidence type="ECO:0000259" key="2">
    <source>
        <dbReference type="Pfam" id="PF22925"/>
    </source>
</evidence>
<evidence type="ECO:0000313" key="4">
    <source>
        <dbReference type="Proteomes" id="UP000007350"/>
    </source>
</evidence>
<dbReference type="Pfam" id="PF22925">
    <property type="entry name" value="TS_C"/>
    <property type="match status" value="1"/>
</dbReference>
<sequence>MGLKRIGNKTLLGLSYDNNMGWIVMPGPYPNYETKWEPNQTYHVVLKMHDGVGSVYVDGKHLSTLGLPRSSDELRDAASHFYFGACDEQLSSGKVHATVTNVFLYNRPLNDTEIGNLNANKVAITPPKKLQAPASTAASPSVKPATAPAATVAQATVPAPTSAAPQPTTQVTSNGSGDASDGGASVPAGSATTTPTAGEETVNQLASGTSPGAASTEGGVSSGENGDTAGGTDGQGEIRSPDGEARAAALRLALSSKLGNPSQGDNSVAGTVSGSRVLPLLLLLGLWGFAAL</sequence>
<protein>
    <submittedName>
        <fullName evidence="3">Trans-sialidase, putative</fullName>
    </submittedName>
</protein>
<dbReference type="PRINTS" id="PR01803">
    <property type="entry name" value="TCSIALIDASE"/>
</dbReference>
<name>K2MIP2_TRYCR</name>
<feature type="compositionally biased region" description="Low complexity" evidence="1">
    <location>
        <begin position="131"/>
        <end position="202"/>
    </location>
</feature>
<gene>
    <name evidence="3" type="ORF">MOQ_009292</name>
</gene>
<organism evidence="3 4">
    <name type="scientific">Trypanosoma cruzi marinkellei</name>
    <dbReference type="NCBI Taxonomy" id="85056"/>
    <lineage>
        <taxon>Eukaryota</taxon>
        <taxon>Discoba</taxon>
        <taxon>Euglenozoa</taxon>
        <taxon>Kinetoplastea</taxon>
        <taxon>Metakinetoplastina</taxon>
        <taxon>Trypanosomatida</taxon>
        <taxon>Trypanosomatidae</taxon>
        <taxon>Trypanosoma</taxon>
        <taxon>Schizotrypanum</taxon>
    </lineage>
</organism>
<feature type="compositionally biased region" description="Polar residues" evidence="1">
    <location>
        <begin position="203"/>
        <end position="225"/>
    </location>
</feature>
<dbReference type="InterPro" id="IPR013320">
    <property type="entry name" value="ConA-like_dom_sf"/>
</dbReference>
<proteinExistence type="predicted"/>